<sequence length="198" mass="23282">MDRLDCTERKLFRRLLGYFWLRVCQNEELYAEIHGVCRLVTRGRYQHLAPPSKVATENCLRFFGHTLRRPRDRLVQRILRSLSDSSRKWLPGRKRKFWTEVVKEDLRTLDVDRQFRRNLRFRRVGNIPGSIPCKLSSKIDEGWAELCSRRHTSAKMRVIASGDDISPLVKSSQVSYHSYLLSMVCLHITANCKYGLTL</sequence>
<gene>
    <name evidence="1" type="primary">Necator_chrIII.g11373</name>
    <name evidence="1" type="ORF">RB195_010608</name>
</gene>
<organism evidence="1 2">
    <name type="scientific">Necator americanus</name>
    <name type="common">Human hookworm</name>
    <dbReference type="NCBI Taxonomy" id="51031"/>
    <lineage>
        <taxon>Eukaryota</taxon>
        <taxon>Metazoa</taxon>
        <taxon>Ecdysozoa</taxon>
        <taxon>Nematoda</taxon>
        <taxon>Chromadorea</taxon>
        <taxon>Rhabditida</taxon>
        <taxon>Rhabditina</taxon>
        <taxon>Rhabditomorpha</taxon>
        <taxon>Strongyloidea</taxon>
        <taxon>Ancylostomatidae</taxon>
        <taxon>Bunostominae</taxon>
        <taxon>Necator</taxon>
    </lineage>
</organism>
<accession>A0ABR1D0I7</accession>
<evidence type="ECO:0000313" key="1">
    <source>
        <dbReference type="EMBL" id="KAK6743453.1"/>
    </source>
</evidence>
<protein>
    <submittedName>
        <fullName evidence="1">Uncharacterized protein</fullName>
    </submittedName>
</protein>
<name>A0ABR1D0I7_NECAM</name>
<keyword evidence="2" id="KW-1185">Reference proteome</keyword>
<proteinExistence type="predicted"/>
<evidence type="ECO:0000313" key="2">
    <source>
        <dbReference type="Proteomes" id="UP001303046"/>
    </source>
</evidence>
<dbReference type="EMBL" id="JAVFWL010000003">
    <property type="protein sequence ID" value="KAK6743453.1"/>
    <property type="molecule type" value="Genomic_DNA"/>
</dbReference>
<comment type="caution">
    <text evidence="1">The sequence shown here is derived from an EMBL/GenBank/DDBJ whole genome shotgun (WGS) entry which is preliminary data.</text>
</comment>
<reference evidence="1 2" key="1">
    <citation type="submission" date="2023-08" db="EMBL/GenBank/DDBJ databases">
        <title>A Necator americanus chromosomal reference genome.</title>
        <authorList>
            <person name="Ilik V."/>
            <person name="Petrzelkova K.J."/>
            <person name="Pardy F."/>
            <person name="Fuh T."/>
            <person name="Niatou-Singa F.S."/>
            <person name="Gouil Q."/>
            <person name="Baker L."/>
            <person name="Ritchie M.E."/>
            <person name="Jex A.R."/>
            <person name="Gazzola D."/>
            <person name="Li H."/>
            <person name="Toshio Fujiwara R."/>
            <person name="Zhan B."/>
            <person name="Aroian R.V."/>
            <person name="Pafco B."/>
            <person name="Schwarz E.M."/>
        </authorList>
    </citation>
    <scope>NUCLEOTIDE SEQUENCE [LARGE SCALE GENOMIC DNA]</scope>
    <source>
        <strain evidence="1 2">Aroian</strain>
        <tissue evidence="1">Whole animal</tissue>
    </source>
</reference>
<dbReference type="Proteomes" id="UP001303046">
    <property type="component" value="Unassembled WGS sequence"/>
</dbReference>